<name>A0AAD8B091_BIOPF</name>
<feature type="region of interest" description="Disordered" evidence="1">
    <location>
        <begin position="202"/>
        <end position="243"/>
    </location>
</feature>
<proteinExistence type="predicted"/>
<organism evidence="2 3">
    <name type="scientific">Biomphalaria pfeifferi</name>
    <name type="common">Bloodfluke planorb</name>
    <name type="synonym">Freshwater snail</name>
    <dbReference type="NCBI Taxonomy" id="112525"/>
    <lineage>
        <taxon>Eukaryota</taxon>
        <taxon>Metazoa</taxon>
        <taxon>Spiralia</taxon>
        <taxon>Lophotrochozoa</taxon>
        <taxon>Mollusca</taxon>
        <taxon>Gastropoda</taxon>
        <taxon>Heterobranchia</taxon>
        <taxon>Euthyneura</taxon>
        <taxon>Panpulmonata</taxon>
        <taxon>Hygrophila</taxon>
        <taxon>Lymnaeoidea</taxon>
        <taxon>Planorbidae</taxon>
        <taxon>Biomphalaria</taxon>
    </lineage>
</organism>
<comment type="caution">
    <text evidence="2">The sequence shown here is derived from an EMBL/GenBank/DDBJ whole genome shotgun (WGS) entry which is preliminary data.</text>
</comment>
<reference evidence="2" key="2">
    <citation type="submission" date="2023-04" db="EMBL/GenBank/DDBJ databases">
        <authorList>
            <person name="Bu L."/>
            <person name="Lu L."/>
            <person name="Laidemitt M.R."/>
            <person name="Zhang S.M."/>
            <person name="Mutuku M."/>
            <person name="Mkoji G."/>
            <person name="Steinauer M."/>
            <person name="Loker E.S."/>
        </authorList>
    </citation>
    <scope>NUCLEOTIDE SEQUENCE</scope>
    <source>
        <strain evidence="2">KasaAsao</strain>
        <tissue evidence="2">Whole Snail</tissue>
    </source>
</reference>
<feature type="compositionally biased region" description="Polar residues" evidence="1">
    <location>
        <begin position="42"/>
        <end position="53"/>
    </location>
</feature>
<feature type="non-terminal residue" evidence="2">
    <location>
        <position position="243"/>
    </location>
</feature>
<evidence type="ECO:0000313" key="3">
    <source>
        <dbReference type="Proteomes" id="UP001233172"/>
    </source>
</evidence>
<feature type="region of interest" description="Disordered" evidence="1">
    <location>
        <begin position="42"/>
        <end position="64"/>
    </location>
</feature>
<accession>A0AAD8B091</accession>
<dbReference type="EMBL" id="JASAOG010000189">
    <property type="protein sequence ID" value="KAK0044963.1"/>
    <property type="molecule type" value="Genomic_DNA"/>
</dbReference>
<dbReference type="AlphaFoldDB" id="A0AAD8B091"/>
<evidence type="ECO:0000256" key="1">
    <source>
        <dbReference type="SAM" id="MobiDB-lite"/>
    </source>
</evidence>
<dbReference type="Proteomes" id="UP001233172">
    <property type="component" value="Unassembled WGS sequence"/>
</dbReference>
<evidence type="ECO:0000313" key="2">
    <source>
        <dbReference type="EMBL" id="KAK0044963.1"/>
    </source>
</evidence>
<sequence>MASYRVKQQSSAAGSVAVVTPKSSDKRTVCTTEVIHIRAKTVANNKPSSSPQVIHSHETQTPKVKAPTFKSRGIAAAIFSSADSIACKGKVTSSKPNIASLFSSGEALAAKTKVTRSKSNLASLFSSGESLSKSSAPLLEKYLANTRPSSPSTNFSKRCTLKQLAGDVVVVATNGMVSTPPTSIKLGKSPANCSITDASLIEKTSRMTKSGSPSISSPRFRSASPKNSPKVAKATLHKTSSYA</sequence>
<protein>
    <submittedName>
        <fullName evidence="2">Uncharacterized protein</fullName>
    </submittedName>
</protein>
<keyword evidence="3" id="KW-1185">Reference proteome</keyword>
<reference evidence="2" key="1">
    <citation type="journal article" date="2023" name="PLoS Negl. Trop. Dis.">
        <title>A genome sequence for Biomphalaria pfeifferi, the major vector snail for the human-infecting parasite Schistosoma mansoni.</title>
        <authorList>
            <person name="Bu L."/>
            <person name="Lu L."/>
            <person name="Laidemitt M.R."/>
            <person name="Zhang S.M."/>
            <person name="Mutuku M."/>
            <person name="Mkoji G."/>
            <person name="Steinauer M."/>
            <person name="Loker E.S."/>
        </authorList>
    </citation>
    <scope>NUCLEOTIDE SEQUENCE</scope>
    <source>
        <strain evidence="2">KasaAsao</strain>
    </source>
</reference>
<gene>
    <name evidence="2" type="ORF">Bpfe_025648</name>
</gene>
<feature type="compositionally biased region" description="Polar residues" evidence="1">
    <location>
        <begin position="207"/>
        <end position="227"/>
    </location>
</feature>